<dbReference type="eggNOG" id="KOG4658">
    <property type="taxonomic scope" value="Eukaryota"/>
</dbReference>
<dbReference type="InterPro" id="IPR041118">
    <property type="entry name" value="Rx_N"/>
</dbReference>
<organism evidence="11 12">
    <name type="scientific">Theobroma cacao</name>
    <name type="common">Cacao</name>
    <name type="synonym">Cocoa</name>
    <dbReference type="NCBI Taxonomy" id="3641"/>
    <lineage>
        <taxon>Eukaryota</taxon>
        <taxon>Viridiplantae</taxon>
        <taxon>Streptophyta</taxon>
        <taxon>Embryophyta</taxon>
        <taxon>Tracheophyta</taxon>
        <taxon>Spermatophyta</taxon>
        <taxon>Magnoliopsida</taxon>
        <taxon>eudicotyledons</taxon>
        <taxon>Gunneridae</taxon>
        <taxon>Pentapetalae</taxon>
        <taxon>rosids</taxon>
        <taxon>malvids</taxon>
        <taxon>Malvales</taxon>
        <taxon>Malvaceae</taxon>
        <taxon>Byttnerioideae</taxon>
        <taxon>Theobroma</taxon>
    </lineage>
</organism>
<dbReference type="InterPro" id="IPR036388">
    <property type="entry name" value="WH-like_DNA-bd_sf"/>
</dbReference>
<dbReference type="InterPro" id="IPR042197">
    <property type="entry name" value="Apaf_helical"/>
</dbReference>
<dbReference type="Gene3D" id="3.40.50.300">
    <property type="entry name" value="P-loop containing nucleotide triphosphate hydrolases"/>
    <property type="match status" value="1"/>
</dbReference>
<dbReference type="InterPro" id="IPR027417">
    <property type="entry name" value="P-loop_NTPase"/>
</dbReference>
<dbReference type="InterPro" id="IPR002182">
    <property type="entry name" value="NB-ARC"/>
</dbReference>
<dbReference type="PRINTS" id="PR00364">
    <property type="entry name" value="DISEASERSIST"/>
</dbReference>
<dbReference type="Gene3D" id="3.80.10.10">
    <property type="entry name" value="Ribonuclease Inhibitor"/>
    <property type="match status" value="3"/>
</dbReference>
<dbReference type="FunFam" id="3.40.50.300:FF:001091">
    <property type="entry name" value="Probable disease resistance protein At1g61300"/>
    <property type="match status" value="1"/>
</dbReference>
<evidence type="ECO:0000259" key="9">
    <source>
        <dbReference type="Pfam" id="PF23559"/>
    </source>
</evidence>
<gene>
    <name evidence="11" type="ORF">TCM_045051</name>
</gene>
<dbReference type="InParanoid" id="A0A061FR30"/>
<dbReference type="Pfam" id="PF23559">
    <property type="entry name" value="WHD_DRP"/>
    <property type="match status" value="1"/>
</dbReference>
<dbReference type="Gramene" id="EOY19745">
    <property type="protein sequence ID" value="EOY19745"/>
    <property type="gene ID" value="TCM_045051"/>
</dbReference>
<reference evidence="11 12" key="1">
    <citation type="journal article" date="2013" name="Genome Biol.">
        <title>The genome sequence of the most widely cultivated cacao type and its use to identify candidate genes regulating pod color.</title>
        <authorList>
            <person name="Motamayor J.C."/>
            <person name="Mockaitis K."/>
            <person name="Schmutz J."/>
            <person name="Haiminen N."/>
            <person name="Iii D.L."/>
            <person name="Cornejo O."/>
            <person name="Findley S.D."/>
            <person name="Zheng P."/>
            <person name="Utro F."/>
            <person name="Royaert S."/>
            <person name="Saski C."/>
            <person name="Jenkins J."/>
            <person name="Podicheti R."/>
            <person name="Zhao M."/>
            <person name="Scheffler B.E."/>
            <person name="Stack J.C."/>
            <person name="Feltus F.A."/>
            <person name="Mustiga G.M."/>
            <person name="Amores F."/>
            <person name="Phillips W."/>
            <person name="Marelli J.P."/>
            <person name="May G.D."/>
            <person name="Shapiro H."/>
            <person name="Ma J."/>
            <person name="Bustamante C.D."/>
            <person name="Schnell R.J."/>
            <person name="Main D."/>
            <person name="Gilbert D."/>
            <person name="Parida L."/>
            <person name="Kuhn D.N."/>
        </authorList>
    </citation>
    <scope>NUCLEOTIDE SEQUENCE [LARGE SCALE GENOMIC DNA]</scope>
    <source>
        <strain evidence="12">cv. Matina 1-6</strain>
    </source>
</reference>
<feature type="domain" description="Disease resistance N-terminal" evidence="7">
    <location>
        <begin position="10"/>
        <end position="99"/>
    </location>
</feature>
<keyword evidence="1" id="KW-0433">Leucine-rich repeat</keyword>
<dbReference type="Proteomes" id="UP000026915">
    <property type="component" value="Chromosome 10"/>
</dbReference>
<keyword evidence="4" id="KW-0611">Plant defense</keyword>
<proteinExistence type="predicted"/>
<dbReference type="GO" id="GO:0043531">
    <property type="term" value="F:ADP binding"/>
    <property type="evidence" value="ECO:0007669"/>
    <property type="project" value="InterPro"/>
</dbReference>
<feature type="domain" description="NB-ARC" evidence="6">
    <location>
        <begin position="179"/>
        <end position="349"/>
    </location>
</feature>
<dbReference type="Pfam" id="PF00931">
    <property type="entry name" value="NB-ARC"/>
    <property type="match status" value="1"/>
</dbReference>
<dbReference type="SUPFAM" id="SSF52058">
    <property type="entry name" value="L domain-like"/>
    <property type="match status" value="2"/>
</dbReference>
<dbReference type="PANTHER" id="PTHR36766">
    <property type="entry name" value="PLANT BROAD-SPECTRUM MILDEW RESISTANCE PROTEIN RPW8"/>
    <property type="match status" value="1"/>
</dbReference>
<dbReference type="GO" id="GO:0005524">
    <property type="term" value="F:ATP binding"/>
    <property type="evidence" value="ECO:0007669"/>
    <property type="project" value="UniProtKB-KW"/>
</dbReference>
<evidence type="ECO:0000256" key="4">
    <source>
        <dbReference type="ARBA" id="ARBA00022821"/>
    </source>
</evidence>
<evidence type="ECO:0000256" key="1">
    <source>
        <dbReference type="ARBA" id="ARBA00022614"/>
    </source>
</evidence>
<dbReference type="InterPro" id="IPR056789">
    <property type="entry name" value="LRR_R13L1-DRL21"/>
</dbReference>
<evidence type="ECO:0000256" key="2">
    <source>
        <dbReference type="ARBA" id="ARBA00022737"/>
    </source>
</evidence>
<dbReference type="Gene3D" id="1.20.5.4130">
    <property type="match status" value="1"/>
</dbReference>
<evidence type="ECO:0000313" key="11">
    <source>
        <dbReference type="EMBL" id="EOY19745.1"/>
    </source>
</evidence>
<feature type="domain" description="Disease resistance protein winged helix" evidence="9">
    <location>
        <begin position="438"/>
        <end position="504"/>
    </location>
</feature>
<keyword evidence="5" id="KW-0067">ATP-binding</keyword>
<evidence type="ECO:0000256" key="5">
    <source>
        <dbReference type="ARBA" id="ARBA00022840"/>
    </source>
</evidence>
<dbReference type="GO" id="GO:0006952">
    <property type="term" value="P:defense response"/>
    <property type="evidence" value="ECO:0007669"/>
    <property type="project" value="UniProtKB-KW"/>
</dbReference>
<evidence type="ECO:0000256" key="3">
    <source>
        <dbReference type="ARBA" id="ARBA00022741"/>
    </source>
</evidence>
<evidence type="ECO:0000259" key="10">
    <source>
        <dbReference type="Pfam" id="PF25019"/>
    </source>
</evidence>
<dbReference type="Pfam" id="PF18052">
    <property type="entry name" value="Rx_N"/>
    <property type="match status" value="1"/>
</dbReference>
<evidence type="ECO:0000259" key="6">
    <source>
        <dbReference type="Pfam" id="PF00931"/>
    </source>
</evidence>
<dbReference type="HOGENOM" id="CLU_000837_8_8_1"/>
<sequence>MAFFADAALSAFFDSLFAKFSSSDFNFVTEKLVRKEIMNWETILRTIHAVLADAEEKKMKNQAVKIWLADLQDLAYDVDDILDEFATEALGRRLMKEHQASTSKAQRFVPTCCTSLHPSSIMFNYKMMSKIKEITGRLQDLATKKINLQLENYVGRPMIIPKSKPSTSLVNEATVRGRDKDKKAIIDLLLRKDGNDAGVSVIPITGMGGIGKTTLAQLVYNDSSIGDYFNLKAWVCVSDEFDVIKITKTILESVTFQSCDIHDLNLLQVKLKEKLSGKKFLLVLDDVWNENYDDWTKLRSPFDAGITGSKIIVTTRSSNVSSIMRSVADYLLQSLSEDDSLSLLSHHALARGDFTGHPDLKEIGLEIVKKCGGLPLAIKTIGGLLRTRENHDAWKYILMSDIWSIPEEKSDIIPALWLSYYYLPPQLKQCFAYCSFVPKDYEFKEEEIVLLWMAEGFLNGANTKRATKDLGSKYFEELVSRSFFQASRKNQSQFVMHDLINDLAQLVAGEIYFKRERYDDMKGPISRTRHSSYIIGKYDRIEKFEAFFEAKFLRTYLPFDMMMMRRYGRCYLSSNVLDDLLPRLKCLRVLSLKRYYIKKIPSSIGNLKHLRYLDFSYTEIKSLPDSICTLYNLETLLLRFCDGIEKLPMKIGILENLCHLDITGANSIKEMPSGIGKLTNLQVLSTFIVGQGDGLNIREMQNLSNLKGQLCISKLHNVDEAQYAWEAKLSGKSSLNNLELSWSRNFNENLRNKEVEGEVLTLLQPHEELKALAIKYYAGLTFPIWLEDGSLKNLQFLNLEDCQNCKLLPAIEKLPLLKHLCIKGMRSVISVGIEFHGVNWPNLFPSLETLHFEDMLEWKEWKVCEINKQGAADEEKEELLQLELPRNIEYVILIGCQGLERLSKSLQNLTCLARLNIVRCSKLVSLSVDSLPLTLRTLDISDCENLQCLLDDEENINFSSTSLLESLDIGCCEALKSLSSSGKLPVRCKKLFIYECPVLRFLAQNIGDNACLESISLQNCINIKYLPQGLDKLNHLQEIDFDCCPSLVGFPESGLPIANLKTLRFVECEKLEALPILHTIQQLTILGCPRVRYSIEENGFPTNLTELDIDEPNISKALMIWGLHRFTSLTKLDIDGSNCIEVVSFPQEEIGMKLPPSLTHLSIGNFKNMKKVSSNGLQNLTSLQSLKIYHCPKLKSLPRKEMLRSLSQLLIYWCPVLKERCKRGKGKQWSNIAHIPYIEID</sequence>
<dbReference type="SUPFAM" id="SSF52540">
    <property type="entry name" value="P-loop containing nucleoside triphosphate hydrolases"/>
    <property type="match status" value="1"/>
</dbReference>
<dbReference type="Gene3D" id="1.10.10.10">
    <property type="entry name" value="Winged helix-like DNA-binding domain superfamily/Winged helix DNA-binding domain"/>
    <property type="match status" value="1"/>
</dbReference>
<dbReference type="InterPro" id="IPR058922">
    <property type="entry name" value="WHD_DRP"/>
</dbReference>
<name>A0A061FR30_THECC</name>
<accession>A0A061FR30</accession>
<keyword evidence="3" id="KW-0547">Nucleotide-binding</keyword>
<dbReference type="AlphaFoldDB" id="A0A061FR30"/>
<dbReference type="InterPro" id="IPR032675">
    <property type="entry name" value="LRR_dom_sf"/>
</dbReference>
<dbReference type="PANTHER" id="PTHR36766:SF51">
    <property type="entry name" value="DISEASE RESISTANCE RPP13-LIKE PROTEIN 1"/>
    <property type="match status" value="1"/>
</dbReference>
<dbReference type="Pfam" id="PF25019">
    <property type="entry name" value="LRR_R13L1-DRL21"/>
    <property type="match status" value="1"/>
</dbReference>
<feature type="domain" description="Disease resistance protein At4g27190-like leucine-rich repeats" evidence="8">
    <location>
        <begin position="1099"/>
        <end position="1209"/>
    </location>
</feature>
<evidence type="ECO:0000313" key="12">
    <source>
        <dbReference type="Proteomes" id="UP000026915"/>
    </source>
</evidence>
<dbReference type="GO" id="GO:0051707">
    <property type="term" value="P:response to other organism"/>
    <property type="evidence" value="ECO:0007669"/>
    <property type="project" value="UniProtKB-ARBA"/>
</dbReference>
<dbReference type="Pfam" id="PF23247">
    <property type="entry name" value="LRR_RPS2"/>
    <property type="match status" value="1"/>
</dbReference>
<evidence type="ECO:0000259" key="7">
    <source>
        <dbReference type="Pfam" id="PF18052"/>
    </source>
</evidence>
<evidence type="ECO:0000259" key="8">
    <source>
        <dbReference type="Pfam" id="PF23247"/>
    </source>
</evidence>
<dbReference type="FunFam" id="1.10.10.10:FF:000322">
    <property type="entry name" value="Probable disease resistance protein At1g63360"/>
    <property type="match status" value="1"/>
</dbReference>
<protein>
    <submittedName>
        <fullName evidence="11">LRR and NB-ARC domains-containing disease resistance protein, putative</fullName>
    </submittedName>
</protein>
<dbReference type="EMBL" id="CM001888">
    <property type="protein sequence ID" value="EOY19745.1"/>
    <property type="molecule type" value="Genomic_DNA"/>
</dbReference>
<keyword evidence="2" id="KW-0677">Repeat</keyword>
<dbReference type="Gene3D" id="1.10.8.430">
    <property type="entry name" value="Helical domain of apoptotic protease-activating factors"/>
    <property type="match status" value="1"/>
</dbReference>
<keyword evidence="12" id="KW-1185">Reference proteome</keyword>
<feature type="domain" description="R13L1/DRL21-like LRR repeat region" evidence="10">
    <location>
        <begin position="697"/>
        <end position="825"/>
    </location>
</feature>
<dbReference type="InterPro" id="IPR057135">
    <property type="entry name" value="At4g27190-like_LRR"/>
</dbReference>
<dbReference type="OMA" id="NHCPRIT"/>